<keyword evidence="5" id="KW-1185">Reference proteome</keyword>
<sequence length="76" mass="8365">LSYGVDDHTLKDSFSSFGDVIDARIINDRETGRPRGFGFVSFSCPEDATAAIEAMDGKELHGRTIRVNLAQERTFG</sequence>
<dbReference type="InterPro" id="IPR048289">
    <property type="entry name" value="RRM2_NsCP33-like"/>
</dbReference>
<feature type="non-terminal residue" evidence="4">
    <location>
        <position position="1"/>
    </location>
</feature>
<name>A0AA38LF75_TAXCH</name>
<dbReference type="InterPro" id="IPR035979">
    <property type="entry name" value="RBD_domain_sf"/>
</dbReference>
<evidence type="ECO:0000313" key="5">
    <source>
        <dbReference type="Proteomes" id="UP000824469"/>
    </source>
</evidence>
<dbReference type="Pfam" id="PF00076">
    <property type="entry name" value="RRM_1"/>
    <property type="match status" value="1"/>
</dbReference>
<dbReference type="EMBL" id="JAHRHJ020000003">
    <property type="protein sequence ID" value="KAH9322189.1"/>
    <property type="molecule type" value="Genomic_DNA"/>
</dbReference>
<dbReference type="AlphaFoldDB" id="A0AA38LF75"/>
<evidence type="ECO:0000259" key="3">
    <source>
        <dbReference type="PROSITE" id="PS50102"/>
    </source>
</evidence>
<dbReference type="GO" id="GO:0003723">
    <property type="term" value="F:RNA binding"/>
    <property type="evidence" value="ECO:0007669"/>
    <property type="project" value="UniProtKB-UniRule"/>
</dbReference>
<feature type="domain" description="RRM" evidence="3">
    <location>
        <begin position="1"/>
        <end position="72"/>
    </location>
</feature>
<dbReference type="InterPro" id="IPR012677">
    <property type="entry name" value="Nucleotide-bd_a/b_plait_sf"/>
</dbReference>
<feature type="non-terminal residue" evidence="4">
    <location>
        <position position="76"/>
    </location>
</feature>
<reference evidence="4 5" key="1">
    <citation type="journal article" date="2021" name="Nat. Plants">
        <title>The Taxus genome provides insights into paclitaxel biosynthesis.</title>
        <authorList>
            <person name="Xiong X."/>
            <person name="Gou J."/>
            <person name="Liao Q."/>
            <person name="Li Y."/>
            <person name="Zhou Q."/>
            <person name="Bi G."/>
            <person name="Li C."/>
            <person name="Du R."/>
            <person name="Wang X."/>
            <person name="Sun T."/>
            <person name="Guo L."/>
            <person name="Liang H."/>
            <person name="Lu P."/>
            <person name="Wu Y."/>
            <person name="Zhang Z."/>
            <person name="Ro D.K."/>
            <person name="Shang Y."/>
            <person name="Huang S."/>
            <person name="Yan J."/>
        </authorList>
    </citation>
    <scope>NUCLEOTIDE SEQUENCE [LARGE SCALE GENOMIC DNA]</scope>
    <source>
        <strain evidence="4">Ta-2019</strain>
    </source>
</reference>
<dbReference type="InterPro" id="IPR052462">
    <property type="entry name" value="SLIRP/GR-RBP-like"/>
</dbReference>
<comment type="caution">
    <text evidence="4">The sequence shown here is derived from an EMBL/GenBank/DDBJ whole genome shotgun (WGS) entry which is preliminary data.</text>
</comment>
<dbReference type="SMART" id="SM00360">
    <property type="entry name" value="RRM"/>
    <property type="match status" value="1"/>
</dbReference>
<keyword evidence="1 2" id="KW-0694">RNA-binding</keyword>
<evidence type="ECO:0000313" key="4">
    <source>
        <dbReference type="EMBL" id="KAH9322189.1"/>
    </source>
</evidence>
<proteinExistence type="predicted"/>
<organism evidence="4 5">
    <name type="scientific">Taxus chinensis</name>
    <name type="common">Chinese yew</name>
    <name type="synonym">Taxus wallichiana var. chinensis</name>
    <dbReference type="NCBI Taxonomy" id="29808"/>
    <lineage>
        <taxon>Eukaryota</taxon>
        <taxon>Viridiplantae</taxon>
        <taxon>Streptophyta</taxon>
        <taxon>Embryophyta</taxon>
        <taxon>Tracheophyta</taxon>
        <taxon>Spermatophyta</taxon>
        <taxon>Pinopsida</taxon>
        <taxon>Pinidae</taxon>
        <taxon>Conifers II</taxon>
        <taxon>Cupressales</taxon>
        <taxon>Taxaceae</taxon>
        <taxon>Taxus</taxon>
    </lineage>
</organism>
<dbReference type="Proteomes" id="UP000824469">
    <property type="component" value="Unassembled WGS sequence"/>
</dbReference>
<accession>A0AA38LF75</accession>
<dbReference type="PANTHER" id="PTHR48027">
    <property type="entry name" value="HETEROGENEOUS NUCLEAR RIBONUCLEOPROTEIN 87F-RELATED"/>
    <property type="match status" value="1"/>
</dbReference>
<protein>
    <recommendedName>
        <fullName evidence="3">RRM domain-containing protein</fullName>
    </recommendedName>
</protein>
<evidence type="ECO:0000256" key="1">
    <source>
        <dbReference type="ARBA" id="ARBA00022884"/>
    </source>
</evidence>
<evidence type="ECO:0000256" key="2">
    <source>
        <dbReference type="PROSITE-ProRule" id="PRU00176"/>
    </source>
</evidence>
<dbReference type="Gene3D" id="3.30.70.330">
    <property type="match status" value="1"/>
</dbReference>
<dbReference type="PROSITE" id="PS50102">
    <property type="entry name" value="RRM"/>
    <property type="match status" value="1"/>
</dbReference>
<dbReference type="InterPro" id="IPR000504">
    <property type="entry name" value="RRM_dom"/>
</dbReference>
<dbReference type="SUPFAM" id="SSF54928">
    <property type="entry name" value="RNA-binding domain, RBD"/>
    <property type="match status" value="1"/>
</dbReference>
<gene>
    <name evidence="4" type="ORF">KI387_016828</name>
</gene>
<dbReference type="OMA" id="LPWNTTA"/>
<dbReference type="CDD" id="cd21608">
    <property type="entry name" value="RRM2_NsCP33_like"/>
    <property type="match status" value="1"/>
</dbReference>